<reference evidence="1" key="1">
    <citation type="journal article" date="2020" name="mSystems">
        <title>Genome- and Community-Level Interaction Insights into Carbon Utilization and Element Cycling Functions of Hydrothermarchaeota in Hydrothermal Sediment.</title>
        <authorList>
            <person name="Zhou Z."/>
            <person name="Liu Y."/>
            <person name="Xu W."/>
            <person name="Pan J."/>
            <person name="Luo Z.H."/>
            <person name="Li M."/>
        </authorList>
    </citation>
    <scope>NUCLEOTIDE SEQUENCE [LARGE SCALE GENOMIC DNA]</scope>
    <source>
        <strain evidence="1">SpSt-23</strain>
    </source>
</reference>
<organism evidence="1">
    <name type="scientific">Thermosphaera aggregans</name>
    <dbReference type="NCBI Taxonomy" id="54254"/>
    <lineage>
        <taxon>Archaea</taxon>
        <taxon>Thermoproteota</taxon>
        <taxon>Thermoprotei</taxon>
        <taxon>Desulfurococcales</taxon>
        <taxon>Desulfurococcaceae</taxon>
        <taxon>Thermosphaera</taxon>
    </lineage>
</organism>
<sequence>MCPDFLNKTISSSIELYNRTRSPEATARLLELDEKRGFFKVEFTGSFCLTCGLRDWIEDLAYILRSKGVDAVLEEYVEKDEFKIIGSFKIKGLINDGC</sequence>
<comment type="caution">
    <text evidence="1">The sequence shown here is derived from an EMBL/GenBank/DDBJ whole genome shotgun (WGS) entry which is preliminary data.</text>
</comment>
<evidence type="ECO:0000313" key="1">
    <source>
        <dbReference type="EMBL" id="HEF86871.1"/>
    </source>
</evidence>
<accession>A0A7C2BJX5</accession>
<proteinExistence type="predicted"/>
<dbReference type="EMBL" id="DSJT01000003">
    <property type="protein sequence ID" value="HEF86871.1"/>
    <property type="molecule type" value="Genomic_DNA"/>
</dbReference>
<gene>
    <name evidence="1" type="ORF">ENP55_00890</name>
</gene>
<protein>
    <submittedName>
        <fullName evidence="1">Uncharacterized protein</fullName>
    </submittedName>
</protein>
<name>A0A7C2BJX5_9CREN</name>
<dbReference type="AlphaFoldDB" id="A0A7C2BJX5"/>